<evidence type="ECO:0000313" key="7">
    <source>
        <dbReference type="Proteomes" id="UP001596113"/>
    </source>
</evidence>
<feature type="domain" description="Mannitol dehydrogenase C-terminal" evidence="5">
    <location>
        <begin position="285"/>
        <end position="485"/>
    </location>
</feature>
<evidence type="ECO:0000259" key="5">
    <source>
        <dbReference type="Pfam" id="PF08125"/>
    </source>
</evidence>
<dbReference type="EC" id="1.1.1.58" evidence="6"/>
<dbReference type="PANTHER" id="PTHR30524:SF0">
    <property type="entry name" value="ALTRONATE OXIDOREDUCTASE-RELATED"/>
    <property type="match status" value="1"/>
</dbReference>
<comment type="caution">
    <text evidence="6">The sequence shown here is derived from an EMBL/GenBank/DDBJ whole genome shotgun (WGS) entry which is preliminary data.</text>
</comment>
<evidence type="ECO:0000256" key="3">
    <source>
        <dbReference type="ARBA" id="ARBA00048615"/>
    </source>
</evidence>
<organism evidence="6 7">
    <name type="scientific">Cohnella soli</name>
    <dbReference type="NCBI Taxonomy" id="425005"/>
    <lineage>
        <taxon>Bacteria</taxon>
        <taxon>Bacillati</taxon>
        <taxon>Bacillota</taxon>
        <taxon>Bacilli</taxon>
        <taxon>Bacillales</taxon>
        <taxon>Paenibacillaceae</taxon>
        <taxon>Cohnella</taxon>
    </lineage>
</organism>
<dbReference type="GO" id="GO:0009026">
    <property type="term" value="F:tagaturonate reductase activity"/>
    <property type="evidence" value="ECO:0007669"/>
    <property type="project" value="UniProtKB-EC"/>
</dbReference>
<evidence type="ECO:0000256" key="2">
    <source>
        <dbReference type="ARBA" id="ARBA00023027"/>
    </source>
</evidence>
<dbReference type="InterPro" id="IPR013328">
    <property type="entry name" value="6PGD_dom2"/>
</dbReference>
<dbReference type="InterPro" id="IPR013131">
    <property type="entry name" value="Mannitol_DH_N"/>
</dbReference>
<dbReference type="RefSeq" id="WP_378140414.1">
    <property type="nucleotide sequence ID" value="NZ_JBHSMI010000067.1"/>
</dbReference>
<dbReference type="SUPFAM" id="SSF51735">
    <property type="entry name" value="NAD(P)-binding Rossmann-fold domains"/>
    <property type="match status" value="1"/>
</dbReference>
<dbReference type="Proteomes" id="UP001596113">
    <property type="component" value="Unassembled WGS sequence"/>
</dbReference>
<keyword evidence="7" id="KW-1185">Reference proteome</keyword>
<evidence type="ECO:0000313" key="6">
    <source>
        <dbReference type="EMBL" id="MFC5407606.1"/>
    </source>
</evidence>
<dbReference type="InterPro" id="IPR008927">
    <property type="entry name" value="6-PGluconate_DH-like_C_sf"/>
</dbReference>
<dbReference type="Gene3D" id="1.10.1040.10">
    <property type="entry name" value="N-(1-d-carboxylethyl)-l-norvaline Dehydrogenase, domain 2"/>
    <property type="match status" value="1"/>
</dbReference>
<keyword evidence="2" id="KW-0520">NAD</keyword>
<evidence type="ECO:0000256" key="1">
    <source>
        <dbReference type="ARBA" id="ARBA00023002"/>
    </source>
</evidence>
<dbReference type="InterPro" id="IPR036291">
    <property type="entry name" value="NAD(P)-bd_dom_sf"/>
</dbReference>
<sequence length="498" mass="56693">MGRVNLNRETLTLEQREQFERMAGSPVTVLQIGEGNFLRGFADWMLHVCREQGLLQGSVAVTQPRPSGRRKIEQLNEQDRLYTLVVRGIENGKKVERRDIVTVFSQAFSPYEEWERMGELVESSELRFVLSNTTEAGLVYKPEPLTEGPVQSFPGKIAYLLYRRYVAFGGAADKGLIFLPCELLERNGDALRDAVLRYAADWGLPDTYLEWVRHCNRFLNTLVDRIVTGFPDEDQAETWFSTWGYDDALTTTAEPYYLWVIEGEAGLDDELPLRKAGLNVVWTNDLASFQQRKVRMLNAAHTWMAPLGLLHGIGHVREFMEHPTFGSTVRAAILEDITLTLPYPRTELMDYGNSVFERFANPYIEHRLADIAMNSLSKFRTRLLPALRHYASSGRPVPERLAAGLAGLLRYYRVRRTGDSFEGRDLLGQTYKVKDDSELLSVLASLWEQAELNREETAVTVTRLLALDSVWGENLAAWHGLVEAVCAIRELWEGGKKR</sequence>
<name>A0ABW0I285_9BACL</name>
<dbReference type="Pfam" id="PF08125">
    <property type="entry name" value="Mannitol_dh_C"/>
    <property type="match status" value="1"/>
</dbReference>
<dbReference type="Pfam" id="PF01232">
    <property type="entry name" value="Mannitol_dh"/>
    <property type="match status" value="1"/>
</dbReference>
<evidence type="ECO:0000259" key="4">
    <source>
        <dbReference type="Pfam" id="PF01232"/>
    </source>
</evidence>
<proteinExistence type="predicted"/>
<dbReference type="NCBIfam" id="NF002969">
    <property type="entry name" value="PRK03643.1"/>
    <property type="match status" value="1"/>
</dbReference>
<comment type="catalytic activity">
    <reaction evidence="3">
        <text>D-mannitol 1-phosphate + NAD(+) = beta-D-fructose 6-phosphate + NADH + H(+)</text>
        <dbReference type="Rhea" id="RHEA:19661"/>
        <dbReference type="ChEBI" id="CHEBI:15378"/>
        <dbReference type="ChEBI" id="CHEBI:57540"/>
        <dbReference type="ChEBI" id="CHEBI:57634"/>
        <dbReference type="ChEBI" id="CHEBI:57945"/>
        <dbReference type="ChEBI" id="CHEBI:61381"/>
        <dbReference type="EC" id="1.1.1.17"/>
    </reaction>
</comment>
<dbReference type="SUPFAM" id="SSF48179">
    <property type="entry name" value="6-phosphogluconate dehydrogenase C-terminal domain-like"/>
    <property type="match status" value="1"/>
</dbReference>
<gene>
    <name evidence="6" type="ORF">ACFPOF_33150</name>
</gene>
<accession>A0ABW0I285</accession>
<dbReference type="EMBL" id="JBHSMI010000067">
    <property type="protein sequence ID" value="MFC5407606.1"/>
    <property type="molecule type" value="Genomic_DNA"/>
</dbReference>
<feature type="domain" description="Mannitol dehydrogenase N-terminal" evidence="4">
    <location>
        <begin position="29"/>
        <end position="272"/>
    </location>
</feature>
<keyword evidence="1 6" id="KW-0560">Oxidoreductase</keyword>
<protein>
    <submittedName>
        <fullName evidence="6">Tagaturonate reductase</fullName>
        <ecNumber evidence="6">1.1.1.58</ecNumber>
    </submittedName>
</protein>
<dbReference type="Gene3D" id="3.40.50.720">
    <property type="entry name" value="NAD(P)-binding Rossmann-like Domain"/>
    <property type="match status" value="1"/>
</dbReference>
<dbReference type="PANTHER" id="PTHR30524">
    <property type="entry name" value="MANNITOL-1-PHOSPHATE 5-DEHYDROGENASE"/>
    <property type="match status" value="1"/>
</dbReference>
<reference evidence="7" key="1">
    <citation type="journal article" date="2019" name="Int. J. Syst. Evol. Microbiol.">
        <title>The Global Catalogue of Microorganisms (GCM) 10K type strain sequencing project: providing services to taxonomists for standard genome sequencing and annotation.</title>
        <authorList>
            <consortium name="The Broad Institute Genomics Platform"/>
            <consortium name="The Broad Institute Genome Sequencing Center for Infectious Disease"/>
            <person name="Wu L."/>
            <person name="Ma J."/>
        </authorList>
    </citation>
    <scope>NUCLEOTIDE SEQUENCE [LARGE SCALE GENOMIC DNA]</scope>
    <source>
        <strain evidence="7">CGMCC 1.18575</strain>
    </source>
</reference>
<dbReference type="InterPro" id="IPR013118">
    <property type="entry name" value="Mannitol_DH_C"/>
</dbReference>